<dbReference type="Pfam" id="PF01891">
    <property type="entry name" value="CbiM"/>
    <property type="match status" value="1"/>
</dbReference>
<keyword evidence="3" id="KW-1003">Cell membrane</keyword>
<evidence type="ECO:0000256" key="7">
    <source>
        <dbReference type="SAM" id="Phobius"/>
    </source>
</evidence>
<keyword evidence="5 7" id="KW-1133">Transmembrane helix</keyword>
<gene>
    <name evidence="8" type="ORF">NCTC10296_01926</name>
</gene>
<evidence type="ECO:0000256" key="5">
    <source>
        <dbReference type="ARBA" id="ARBA00022989"/>
    </source>
</evidence>
<feature type="transmembrane region" description="Helical" evidence="7">
    <location>
        <begin position="12"/>
        <end position="35"/>
    </location>
</feature>
<dbReference type="RefSeq" id="WP_085416151.1">
    <property type="nucleotide sequence ID" value="NZ_CAUJPY010000051.1"/>
</dbReference>
<feature type="transmembrane region" description="Helical" evidence="7">
    <location>
        <begin position="41"/>
        <end position="59"/>
    </location>
</feature>
<sequence>MNFSAEWFEPAWLYAAGCTLFLVLAATAKKAWAVLQYRPRVAAVALIWLALLWILRAGIDSGQLSGMNYHLLGMSLVTLMLGAPAALWLGALLFLPYLIITGGFSTSGVFALNALLLLLPPVLICRLLLSLVQRYLPPNLFIYIFVNGFIAAAVGMLFTGALVVAALEHSLAFPGVSLWDASFKVFFLIAWGEAFLSGILAAIFVALAPSMLATFDDTRYLRRKADIWK</sequence>
<keyword evidence="9" id="KW-1185">Reference proteome</keyword>
<feature type="transmembrane region" description="Helical" evidence="7">
    <location>
        <begin position="185"/>
        <end position="215"/>
    </location>
</feature>
<evidence type="ECO:0000313" key="8">
    <source>
        <dbReference type="EMBL" id="VEF02695.1"/>
    </source>
</evidence>
<evidence type="ECO:0000256" key="4">
    <source>
        <dbReference type="ARBA" id="ARBA00022692"/>
    </source>
</evidence>
<feature type="transmembrane region" description="Helical" evidence="7">
    <location>
        <begin position="141"/>
        <end position="165"/>
    </location>
</feature>
<evidence type="ECO:0000256" key="2">
    <source>
        <dbReference type="ARBA" id="ARBA00022448"/>
    </source>
</evidence>
<dbReference type="KEGG" id="nci:NCTC10296_01926"/>
<keyword evidence="6 7" id="KW-0472">Membrane</keyword>
<dbReference type="GO" id="GO:0000041">
    <property type="term" value="P:transition metal ion transport"/>
    <property type="evidence" value="ECO:0007669"/>
    <property type="project" value="InterPro"/>
</dbReference>
<feature type="transmembrane region" description="Helical" evidence="7">
    <location>
        <begin position="71"/>
        <end position="98"/>
    </location>
</feature>
<dbReference type="GO" id="GO:0005886">
    <property type="term" value="C:plasma membrane"/>
    <property type="evidence" value="ECO:0007669"/>
    <property type="project" value="UniProtKB-SubCell"/>
</dbReference>
<dbReference type="STRING" id="493.BWD07_04265"/>
<protein>
    <submittedName>
        <fullName evidence="8">Integral membrane protein</fullName>
    </submittedName>
</protein>
<evidence type="ECO:0000256" key="3">
    <source>
        <dbReference type="ARBA" id="ARBA00022475"/>
    </source>
</evidence>
<dbReference type="Proteomes" id="UP000279284">
    <property type="component" value="Chromosome"/>
</dbReference>
<proteinExistence type="predicted"/>
<dbReference type="InterPro" id="IPR002751">
    <property type="entry name" value="CbiM/NikMN"/>
</dbReference>
<evidence type="ECO:0000313" key="9">
    <source>
        <dbReference type="Proteomes" id="UP000279284"/>
    </source>
</evidence>
<name>A0A448DA65_9NEIS</name>
<comment type="subcellular location">
    <subcellularLocation>
        <location evidence="1">Cell membrane</location>
        <topology evidence="1">Multi-pass membrane protein</topology>
    </subcellularLocation>
</comment>
<keyword evidence="2" id="KW-0813">Transport</keyword>
<evidence type="ECO:0000256" key="6">
    <source>
        <dbReference type="ARBA" id="ARBA00023136"/>
    </source>
</evidence>
<reference evidence="8 9" key="1">
    <citation type="submission" date="2018-12" db="EMBL/GenBank/DDBJ databases">
        <authorList>
            <consortium name="Pathogen Informatics"/>
        </authorList>
    </citation>
    <scope>NUCLEOTIDE SEQUENCE [LARGE SCALE GENOMIC DNA]</scope>
    <source>
        <strain evidence="8 9">NCTC10296</strain>
    </source>
</reference>
<dbReference type="EMBL" id="LR134313">
    <property type="protein sequence ID" value="VEF02695.1"/>
    <property type="molecule type" value="Genomic_DNA"/>
</dbReference>
<dbReference type="AlphaFoldDB" id="A0A448DA65"/>
<accession>A0A448DA65</accession>
<dbReference type="OrthoDB" id="5297929at2"/>
<feature type="transmembrane region" description="Helical" evidence="7">
    <location>
        <begin position="110"/>
        <end position="129"/>
    </location>
</feature>
<keyword evidence="4 7" id="KW-0812">Transmembrane</keyword>
<organism evidence="8 9">
    <name type="scientific">Neisseria canis</name>
    <dbReference type="NCBI Taxonomy" id="493"/>
    <lineage>
        <taxon>Bacteria</taxon>
        <taxon>Pseudomonadati</taxon>
        <taxon>Pseudomonadota</taxon>
        <taxon>Betaproteobacteria</taxon>
        <taxon>Neisseriales</taxon>
        <taxon>Neisseriaceae</taxon>
        <taxon>Neisseria</taxon>
    </lineage>
</organism>
<evidence type="ECO:0000256" key="1">
    <source>
        <dbReference type="ARBA" id="ARBA00004651"/>
    </source>
</evidence>